<dbReference type="PROSITE" id="PS51819">
    <property type="entry name" value="VOC"/>
    <property type="match status" value="1"/>
</dbReference>
<dbReference type="InterPro" id="IPR037523">
    <property type="entry name" value="VOC_core"/>
</dbReference>
<evidence type="ECO:0000313" key="2">
    <source>
        <dbReference type="EMBL" id="NKX86000.1"/>
    </source>
</evidence>
<keyword evidence="3" id="KW-1185">Reference proteome</keyword>
<comment type="caution">
    <text evidence="2">The sequence shown here is derived from an EMBL/GenBank/DDBJ whole genome shotgun (WGS) entry which is preliminary data.</text>
</comment>
<organism evidence="2 3">
    <name type="scientific">Nocardia coubleae</name>
    <dbReference type="NCBI Taxonomy" id="356147"/>
    <lineage>
        <taxon>Bacteria</taxon>
        <taxon>Bacillati</taxon>
        <taxon>Actinomycetota</taxon>
        <taxon>Actinomycetes</taxon>
        <taxon>Mycobacteriales</taxon>
        <taxon>Nocardiaceae</taxon>
        <taxon>Nocardia</taxon>
    </lineage>
</organism>
<protein>
    <submittedName>
        <fullName evidence="2">Glyoxalase/bleomycin resistance/extradiol dioxygenase family protein</fullName>
    </submittedName>
</protein>
<proteinExistence type="predicted"/>
<dbReference type="Pfam" id="PF00903">
    <property type="entry name" value="Glyoxalase"/>
    <property type="match status" value="1"/>
</dbReference>
<dbReference type="Proteomes" id="UP000572007">
    <property type="component" value="Unassembled WGS sequence"/>
</dbReference>
<reference evidence="2 3" key="1">
    <citation type="submission" date="2020-04" db="EMBL/GenBank/DDBJ databases">
        <title>MicrobeNet Type strains.</title>
        <authorList>
            <person name="Nicholson A.C."/>
        </authorList>
    </citation>
    <scope>NUCLEOTIDE SEQUENCE [LARGE SCALE GENOMIC DNA]</scope>
    <source>
        <strain evidence="2 3">DSM 44960</strain>
    </source>
</reference>
<dbReference type="Gene3D" id="3.10.180.10">
    <property type="entry name" value="2,3-Dihydroxybiphenyl 1,2-Dioxygenase, domain 1"/>
    <property type="match status" value="1"/>
</dbReference>
<feature type="domain" description="VOC" evidence="1">
    <location>
        <begin position="2"/>
        <end position="112"/>
    </location>
</feature>
<gene>
    <name evidence="2" type="ORF">HGA10_01560</name>
</gene>
<evidence type="ECO:0000313" key="3">
    <source>
        <dbReference type="Proteomes" id="UP000572007"/>
    </source>
</evidence>
<accession>A0A846VZG1</accession>
<dbReference type="InterPro" id="IPR004360">
    <property type="entry name" value="Glyas_Fos-R_dOase_dom"/>
</dbReference>
<dbReference type="AlphaFoldDB" id="A0A846VZG1"/>
<dbReference type="EMBL" id="JAAXOM010000001">
    <property type="protein sequence ID" value="NKX86000.1"/>
    <property type="molecule type" value="Genomic_DNA"/>
</dbReference>
<dbReference type="GO" id="GO:0051213">
    <property type="term" value="F:dioxygenase activity"/>
    <property type="evidence" value="ECO:0007669"/>
    <property type="project" value="UniProtKB-KW"/>
</dbReference>
<dbReference type="SUPFAM" id="SSF54593">
    <property type="entry name" value="Glyoxalase/Bleomycin resistance protein/Dihydroxybiphenyl dioxygenase"/>
    <property type="match status" value="1"/>
</dbReference>
<dbReference type="InterPro" id="IPR029068">
    <property type="entry name" value="Glyas_Bleomycin-R_OHBP_Dase"/>
</dbReference>
<keyword evidence="2" id="KW-0223">Dioxygenase</keyword>
<name>A0A846VZG1_9NOCA</name>
<sequence>MRMNQITIGATNLGRSEQFYRLLGLHLIVKTDHYLRFRCPDGDSTFSIELVESLRGGGPVSVYFESDDLDNQCARLRAAGVVFDSSPVDTPWLWREAWLHDPDGHRLCLFYAGVNRLDPPWRIAESTS</sequence>
<evidence type="ECO:0000259" key="1">
    <source>
        <dbReference type="PROSITE" id="PS51819"/>
    </source>
</evidence>
<keyword evidence="2" id="KW-0560">Oxidoreductase</keyword>